<accession>A0A1F6CPD7</accession>
<proteinExistence type="predicted"/>
<organism evidence="1 2">
    <name type="scientific">Candidatus Kaiserbacteria bacterium RIFCSPHIGHO2_01_FULL_54_36b</name>
    <dbReference type="NCBI Taxonomy" id="1798483"/>
    <lineage>
        <taxon>Bacteria</taxon>
        <taxon>Candidatus Kaiseribacteriota</taxon>
    </lineage>
</organism>
<sequence length="104" mass="11850">MRVSKGEWGSSEVFSAVSFKSDGNVAFFDGNSYVNFATYNDNEWTLLEIQWRLNDAKARYRLNQGMWTDWYNIRNKSASSFTGFDNVGFDFVGGGGGVYFDNLH</sequence>
<comment type="caution">
    <text evidence="1">The sequence shown here is derived from an EMBL/GenBank/DDBJ whole genome shotgun (WGS) entry which is preliminary data.</text>
</comment>
<dbReference type="AlphaFoldDB" id="A0A1F6CPD7"/>
<dbReference type="EMBL" id="MFKW01000041">
    <property type="protein sequence ID" value="OGG50967.1"/>
    <property type="molecule type" value="Genomic_DNA"/>
</dbReference>
<dbReference type="Proteomes" id="UP000176445">
    <property type="component" value="Unassembled WGS sequence"/>
</dbReference>
<evidence type="ECO:0000313" key="1">
    <source>
        <dbReference type="EMBL" id="OGG50967.1"/>
    </source>
</evidence>
<protein>
    <submittedName>
        <fullName evidence="1">Uncharacterized protein</fullName>
    </submittedName>
</protein>
<gene>
    <name evidence="1" type="ORF">A2704_02635</name>
</gene>
<evidence type="ECO:0000313" key="2">
    <source>
        <dbReference type="Proteomes" id="UP000176445"/>
    </source>
</evidence>
<name>A0A1F6CPD7_9BACT</name>
<reference evidence="1 2" key="1">
    <citation type="journal article" date="2016" name="Nat. Commun.">
        <title>Thousands of microbial genomes shed light on interconnected biogeochemical processes in an aquifer system.</title>
        <authorList>
            <person name="Anantharaman K."/>
            <person name="Brown C.T."/>
            <person name="Hug L.A."/>
            <person name="Sharon I."/>
            <person name="Castelle C.J."/>
            <person name="Probst A.J."/>
            <person name="Thomas B.C."/>
            <person name="Singh A."/>
            <person name="Wilkins M.J."/>
            <person name="Karaoz U."/>
            <person name="Brodie E.L."/>
            <person name="Williams K.H."/>
            <person name="Hubbard S.S."/>
            <person name="Banfield J.F."/>
        </authorList>
    </citation>
    <scope>NUCLEOTIDE SEQUENCE [LARGE SCALE GENOMIC DNA]</scope>
</reference>